<dbReference type="InterPro" id="IPR020846">
    <property type="entry name" value="MFS_dom"/>
</dbReference>
<keyword evidence="10" id="KW-1185">Reference proteome</keyword>
<evidence type="ECO:0000256" key="4">
    <source>
        <dbReference type="ARBA" id="ARBA00022692"/>
    </source>
</evidence>
<dbReference type="GO" id="GO:0022857">
    <property type="term" value="F:transmembrane transporter activity"/>
    <property type="evidence" value="ECO:0007669"/>
    <property type="project" value="InterPro"/>
</dbReference>
<feature type="transmembrane region" description="Helical" evidence="7">
    <location>
        <begin position="181"/>
        <end position="203"/>
    </location>
</feature>
<dbReference type="Proteomes" id="UP000184212">
    <property type="component" value="Unassembled WGS sequence"/>
</dbReference>
<gene>
    <name evidence="9" type="ORF">SAMN04488109_5533</name>
</gene>
<dbReference type="SUPFAM" id="SSF103473">
    <property type="entry name" value="MFS general substrate transporter"/>
    <property type="match status" value="1"/>
</dbReference>
<evidence type="ECO:0000313" key="9">
    <source>
        <dbReference type="EMBL" id="SHH80470.1"/>
    </source>
</evidence>
<reference evidence="9 10" key="1">
    <citation type="submission" date="2016-11" db="EMBL/GenBank/DDBJ databases">
        <authorList>
            <person name="Jaros S."/>
            <person name="Januszkiewicz K."/>
            <person name="Wedrychowicz H."/>
        </authorList>
    </citation>
    <scope>NUCLEOTIDE SEQUENCE [LARGE SCALE GENOMIC DNA]</scope>
    <source>
        <strain evidence="9 10">DSM 24574</strain>
    </source>
</reference>
<dbReference type="RefSeq" id="WP_073141052.1">
    <property type="nucleotide sequence ID" value="NZ_FQWQ01000004.1"/>
</dbReference>
<feature type="transmembrane region" description="Helical" evidence="7">
    <location>
        <begin position="154"/>
        <end position="175"/>
    </location>
</feature>
<evidence type="ECO:0000256" key="5">
    <source>
        <dbReference type="ARBA" id="ARBA00022989"/>
    </source>
</evidence>
<feature type="transmembrane region" description="Helical" evidence="7">
    <location>
        <begin position="269"/>
        <end position="291"/>
    </location>
</feature>
<evidence type="ECO:0000256" key="7">
    <source>
        <dbReference type="SAM" id="Phobius"/>
    </source>
</evidence>
<dbReference type="InterPro" id="IPR036259">
    <property type="entry name" value="MFS_trans_sf"/>
</dbReference>
<evidence type="ECO:0000259" key="8">
    <source>
        <dbReference type="PROSITE" id="PS50850"/>
    </source>
</evidence>
<evidence type="ECO:0000256" key="6">
    <source>
        <dbReference type="ARBA" id="ARBA00023136"/>
    </source>
</evidence>
<comment type="subcellular location">
    <subcellularLocation>
        <location evidence="1">Cell membrane</location>
        <topology evidence="1">Multi-pass membrane protein</topology>
    </subcellularLocation>
</comment>
<protein>
    <submittedName>
        <fullName evidence="9">Dipeptide/tripeptide permease</fullName>
    </submittedName>
</protein>
<keyword evidence="4 7" id="KW-0812">Transmembrane</keyword>
<feature type="transmembrane region" description="Helical" evidence="7">
    <location>
        <begin position="391"/>
        <end position="412"/>
    </location>
</feature>
<dbReference type="OrthoDB" id="9772725at2"/>
<feature type="transmembrane region" description="Helical" evidence="7">
    <location>
        <begin position="117"/>
        <end position="142"/>
    </location>
</feature>
<evidence type="ECO:0000313" key="10">
    <source>
        <dbReference type="Proteomes" id="UP000184212"/>
    </source>
</evidence>
<feature type="transmembrane region" description="Helical" evidence="7">
    <location>
        <begin position="223"/>
        <end position="249"/>
    </location>
</feature>
<dbReference type="PROSITE" id="PS50850">
    <property type="entry name" value="MFS"/>
    <property type="match status" value="1"/>
</dbReference>
<dbReference type="Pfam" id="PF07690">
    <property type="entry name" value="MFS_1"/>
    <property type="match status" value="1"/>
</dbReference>
<dbReference type="Gene3D" id="1.20.1250.20">
    <property type="entry name" value="MFS general substrate transporter like domains"/>
    <property type="match status" value="2"/>
</dbReference>
<dbReference type="PANTHER" id="PTHR23517:SF2">
    <property type="entry name" value="MULTIDRUG RESISTANCE PROTEIN MDTH"/>
    <property type="match status" value="1"/>
</dbReference>
<feature type="transmembrane region" description="Helical" evidence="7">
    <location>
        <begin position="357"/>
        <end position="379"/>
    </location>
</feature>
<feature type="transmembrane region" description="Helical" evidence="7">
    <location>
        <begin position="87"/>
        <end position="105"/>
    </location>
</feature>
<dbReference type="GO" id="GO:0005886">
    <property type="term" value="C:plasma membrane"/>
    <property type="evidence" value="ECO:0007669"/>
    <property type="project" value="UniProtKB-SubCell"/>
</dbReference>
<dbReference type="InterPro" id="IPR011701">
    <property type="entry name" value="MFS"/>
</dbReference>
<keyword evidence="3" id="KW-1003">Cell membrane</keyword>
<organism evidence="9 10">
    <name type="scientific">Chryseolinea serpens</name>
    <dbReference type="NCBI Taxonomy" id="947013"/>
    <lineage>
        <taxon>Bacteria</taxon>
        <taxon>Pseudomonadati</taxon>
        <taxon>Bacteroidota</taxon>
        <taxon>Cytophagia</taxon>
        <taxon>Cytophagales</taxon>
        <taxon>Fulvivirgaceae</taxon>
        <taxon>Chryseolinea</taxon>
    </lineage>
</organism>
<dbReference type="PANTHER" id="PTHR23517">
    <property type="entry name" value="RESISTANCE PROTEIN MDTM, PUTATIVE-RELATED-RELATED"/>
    <property type="match status" value="1"/>
</dbReference>
<name>A0A1M5VZ58_9BACT</name>
<keyword evidence="5 7" id="KW-1133">Transmembrane helix</keyword>
<feature type="transmembrane region" description="Helical" evidence="7">
    <location>
        <begin position="55"/>
        <end position="75"/>
    </location>
</feature>
<keyword evidence="2" id="KW-0813">Transport</keyword>
<accession>A0A1M5VZ58</accession>
<feature type="domain" description="Major facilitator superfamily (MFS) profile" evidence="8">
    <location>
        <begin position="14"/>
        <end position="418"/>
    </location>
</feature>
<keyword evidence="6 7" id="KW-0472">Membrane</keyword>
<dbReference type="STRING" id="947013.SAMN04488109_5533"/>
<feature type="transmembrane region" description="Helical" evidence="7">
    <location>
        <begin position="303"/>
        <end position="332"/>
    </location>
</feature>
<evidence type="ECO:0000256" key="3">
    <source>
        <dbReference type="ARBA" id="ARBA00022475"/>
    </source>
</evidence>
<evidence type="ECO:0000256" key="2">
    <source>
        <dbReference type="ARBA" id="ARBA00022448"/>
    </source>
</evidence>
<dbReference type="EMBL" id="FQWQ01000004">
    <property type="protein sequence ID" value="SHH80470.1"/>
    <property type="molecule type" value="Genomic_DNA"/>
</dbReference>
<proteinExistence type="predicted"/>
<dbReference type="AlphaFoldDB" id="A0A1M5VZ58"/>
<evidence type="ECO:0000256" key="1">
    <source>
        <dbReference type="ARBA" id="ARBA00004651"/>
    </source>
</evidence>
<dbReference type="InterPro" id="IPR050171">
    <property type="entry name" value="MFS_Transporters"/>
</dbReference>
<sequence>MAFSQRLHEIRTGFSSNFWIANTLELFERMAFYGAKAVLVVFLADRVGLHEEAGTLAGIFSGLIFSLPIVAGVLVDRYGFKKTLMACFFIFCIGYFLIGLAGMQFGEPIVSVIGKKAYALSVLILTAIGGSLIKPCIVGTVAKTTKPEAKGLGFSVYYTMANIGGAVGPIVALQVREDWGIEYVLIMSSLTSFMLFLGAWFFYREPVDHNNEVVEKRTLGKVFADMLLVFANFRFMIFLVIFSGIWIMFWQIFYLIPFYAPKVLNFTAFEWFETVDAACIIFLTVPMAALVKEWKPITAMTLGFIFASFAWILIGAVPTVWATVAGIALYALGEATQAPRFYEYVSNLAPKGQTGTYMGFAFLPVAIGSFSAGAVSDWLRLNYLDTNPALMWYIVAGIGFTSTTLMILYNLYLAPKPQES</sequence>